<evidence type="ECO:0000256" key="5">
    <source>
        <dbReference type="ARBA" id="ARBA00023136"/>
    </source>
</evidence>
<dbReference type="EMBL" id="PDNA01000006">
    <property type="protein sequence ID" value="PGH27529.1"/>
    <property type="molecule type" value="Genomic_DNA"/>
</dbReference>
<keyword evidence="9" id="KW-1185">Reference proteome</keyword>
<feature type="domain" description="Root UVB sensitive protein C-terminal" evidence="7">
    <location>
        <begin position="391"/>
        <end position="513"/>
    </location>
</feature>
<evidence type="ECO:0000256" key="3">
    <source>
        <dbReference type="ARBA" id="ARBA00022692"/>
    </source>
</evidence>
<dbReference type="GO" id="GO:0016020">
    <property type="term" value="C:membrane"/>
    <property type="evidence" value="ECO:0007669"/>
    <property type="project" value="UniProtKB-SubCell"/>
</dbReference>
<evidence type="ECO:0000256" key="2">
    <source>
        <dbReference type="ARBA" id="ARBA00007558"/>
    </source>
</evidence>
<keyword evidence="4" id="KW-1133">Transmembrane helix</keyword>
<dbReference type="Pfam" id="PF04884">
    <property type="entry name" value="UVB_sens_prot"/>
    <property type="match status" value="1"/>
</dbReference>
<dbReference type="InterPro" id="IPR006968">
    <property type="entry name" value="RUS_fam"/>
</dbReference>
<dbReference type="AlphaFoldDB" id="A0A2B7Z2R4"/>
<evidence type="ECO:0008006" key="10">
    <source>
        <dbReference type="Google" id="ProtNLM"/>
    </source>
</evidence>
<comment type="subcellular location">
    <subcellularLocation>
        <location evidence="1">Membrane</location>
    </subcellularLocation>
</comment>
<protein>
    <recommendedName>
        <fullName evidence="10">DUF647 domain-containing protein</fullName>
    </recommendedName>
</protein>
<comment type="caution">
    <text evidence="8">The sequence shown here is derived from an EMBL/GenBank/DDBJ whole genome shotgun (WGS) entry which is preliminary data.</text>
</comment>
<feature type="domain" description="Protein root UVB sensitive/RUS" evidence="6">
    <location>
        <begin position="130"/>
        <end position="325"/>
    </location>
</feature>
<evidence type="ECO:0000313" key="8">
    <source>
        <dbReference type="EMBL" id="PGH27529.1"/>
    </source>
</evidence>
<dbReference type="PANTHER" id="PTHR12770:SF31">
    <property type="entry name" value="RUS FAMILY MEMBER 1"/>
    <property type="match status" value="1"/>
</dbReference>
<evidence type="ECO:0000259" key="7">
    <source>
        <dbReference type="Pfam" id="PF24160"/>
    </source>
</evidence>
<evidence type="ECO:0000259" key="6">
    <source>
        <dbReference type="Pfam" id="PF04884"/>
    </source>
</evidence>
<keyword evidence="3" id="KW-0812">Transmembrane</keyword>
<evidence type="ECO:0000256" key="4">
    <source>
        <dbReference type="ARBA" id="ARBA00022989"/>
    </source>
</evidence>
<organism evidence="8 9">
    <name type="scientific">Polytolypa hystricis (strain UAMH7299)</name>
    <dbReference type="NCBI Taxonomy" id="1447883"/>
    <lineage>
        <taxon>Eukaryota</taxon>
        <taxon>Fungi</taxon>
        <taxon>Dikarya</taxon>
        <taxon>Ascomycota</taxon>
        <taxon>Pezizomycotina</taxon>
        <taxon>Eurotiomycetes</taxon>
        <taxon>Eurotiomycetidae</taxon>
        <taxon>Onygenales</taxon>
        <taxon>Onygenales incertae sedis</taxon>
        <taxon>Polytolypa</taxon>
    </lineage>
</organism>
<dbReference type="Pfam" id="PF24160">
    <property type="entry name" value="UVB_sens_C"/>
    <property type="match status" value="1"/>
</dbReference>
<name>A0A2B7Z2R4_POLH7</name>
<evidence type="ECO:0000313" key="9">
    <source>
        <dbReference type="Proteomes" id="UP000224634"/>
    </source>
</evidence>
<evidence type="ECO:0000256" key="1">
    <source>
        <dbReference type="ARBA" id="ARBA00004370"/>
    </source>
</evidence>
<dbReference type="Proteomes" id="UP000224634">
    <property type="component" value="Unassembled WGS sequence"/>
</dbReference>
<comment type="similarity">
    <text evidence="2">Belongs to the RUS1 family.</text>
</comment>
<gene>
    <name evidence="8" type="ORF">AJ80_00770</name>
</gene>
<reference evidence="8 9" key="1">
    <citation type="submission" date="2017-10" db="EMBL/GenBank/DDBJ databases">
        <title>Comparative genomics in systemic dimorphic fungi from Ajellomycetaceae.</title>
        <authorList>
            <person name="Munoz J.F."/>
            <person name="Mcewen J.G."/>
            <person name="Clay O.K."/>
            <person name="Cuomo C.A."/>
        </authorList>
    </citation>
    <scope>NUCLEOTIDE SEQUENCE [LARGE SCALE GENOMIC DNA]</scope>
    <source>
        <strain evidence="8 9">UAMH7299</strain>
    </source>
</reference>
<dbReference type="PANTHER" id="PTHR12770">
    <property type="entry name" value="RUS1 FAMILY PROTEIN C16ORF58"/>
    <property type="match status" value="1"/>
</dbReference>
<keyword evidence="5" id="KW-0472">Membrane</keyword>
<dbReference type="InterPro" id="IPR054549">
    <property type="entry name" value="UVB_sens_RUS_dom"/>
</dbReference>
<accession>A0A2B7Z2R4</accession>
<proteinExistence type="inferred from homology"/>
<sequence length="527" mass="57516">MPHSDLRIRETNEIDRLAATYICSEEPARPGHGPRHRVDIIPPSKGSSGSYLSSLLEVFLPVGYPHSVSEDYIDCHKAYIPKSRKYGDAEVILLSGDLSSAPGTRLLVLIDPCGVENANLNACGLPPSSKGLLASRAVLQGVGVGDSTASPTAALLLSVFQDSMGRIATILFAHRLGTSIEPECKMYRLAADVFNDSAMIFDCMSPIFPKPLRVILLSLSSVLRALCGVAAGSAKASLSVHFARRANLGELNAKDSSQETVISLLGMLVGSVVVSHISTPLATWITLLSLLSIHLATNYAAVRAVKMTTLNRQRANIVFSTLFNEGRALTPDQVSRRERIFERDGILRWKASSTTYGSCQIGAAMRDLFLSIGDSTSSGNYIRDIHVDIRTLIKIFEQENYILWYNKESRRATIVLKAHATPATQLKAWSHALIVSRLVSLESLLKQDGQLVREKTQLITQREKNANPEEGEGGAPTTMLAILQRTLSSHSGNFSDWTVRLGSVGWDLNTPVLETRPGTRLEVERDD</sequence>
<dbReference type="InterPro" id="IPR055412">
    <property type="entry name" value="UVB_sens_C"/>
</dbReference>
<dbReference type="OrthoDB" id="364779at2759"/>